<protein>
    <recommendedName>
        <fullName evidence="6">Diguanylate cyclase/phosphodiesterase</fullName>
    </recommendedName>
</protein>
<keyword evidence="1" id="KW-0812">Transmembrane</keyword>
<dbReference type="InterPro" id="IPR000160">
    <property type="entry name" value="GGDEF_dom"/>
</dbReference>
<dbReference type="PROSITE" id="PS50883">
    <property type="entry name" value="EAL"/>
    <property type="match status" value="1"/>
</dbReference>
<dbReference type="NCBIfam" id="TIGR00254">
    <property type="entry name" value="GGDEF"/>
    <property type="match status" value="1"/>
</dbReference>
<keyword evidence="1" id="KW-0472">Membrane</keyword>
<name>A0A640VVP9_9RHOB</name>
<dbReference type="InterPro" id="IPR052155">
    <property type="entry name" value="Biofilm_reg_signaling"/>
</dbReference>
<organism evidence="4 5">
    <name type="scientific">Roseobacter cerasinus</name>
    <dbReference type="NCBI Taxonomy" id="2602289"/>
    <lineage>
        <taxon>Bacteria</taxon>
        <taxon>Pseudomonadati</taxon>
        <taxon>Pseudomonadota</taxon>
        <taxon>Alphaproteobacteria</taxon>
        <taxon>Rhodobacterales</taxon>
        <taxon>Roseobacteraceae</taxon>
        <taxon>Roseobacter</taxon>
    </lineage>
</organism>
<dbReference type="PROSITE" id="PS50887">
    <property type="entry name" value="GGDEF"/>
    <property type="match status" value="1"/>
</dbReference>
<dbReference type="RefSeq" id="WP_238841039.1">
    <property type="nucleotide sequence ID" value="NZ_BLIV01000007.1"/>
</dbReference>
<evidence type="ECO:0000256" key="1">
    <source>
        <dbReference type="SAM" id="Phobius"/>
    </source>
</evidence>
<sequence>MPGVLTRFRRAIIRSVCIAKPQSLWKRYALGLFLVCLTISVAHYASFVAIGNSDRKAEASQISNRQVKLSQRILFLTRESAHTGSAETESRLQSAVHLFEASHAWLVDRADLSPELRHLYFQHETFPLDHFSRQFVDVARQAIDADGQAKLDLQDQMVSLGQTDLLAALRQAAALHETRADEQIKKLQRLETIALAVAFFVLMMEALFIFLPAQVSVSRTIRRLERRSRQLAKSHDALRQRNTDLVAARNNLAHAANHDALTGLLNRRALHDCLSVIGEEATGEVDVSVLKVDLDRFKAVNDSLGHKAGDDVLTEVARLLLTEVRSDDLVARIGGDEFAIVVKGPKSVEALENLGDRIVRAIGQPMDIRGTRCQIGASVGFTMATSEDATPDQLLIEADLALYQAKRNGRGQVFAFSERLRTDFENRRVLFAQIDTALSQDQFEPHFQPQICCETGQLYGCEVLARWRHPERGIVSPATFIAAAEEAGLIRHIDLIMVEKGLDALEDLRARGYAVPSISVNAAPATLRDPDLPDRLLQEVLVRGLSPSDLTVEILENTLVCAHDDTVIRTVEQLTGIGFSVVLDDFGTGYASMSNLSHLKIDGIKLDQSLVQPIPDARAEAIVHALVTLSRSLNMRVVAEGVETPTHFSRMTDLGCDVLQGFIIGHPMDVEGFAAWYEDYTCPQERSA</sequence>
<dbReference type="EMBL" id="BLIV01000007">
    <property type="protein sequence ID" value="GFE51674.1"/>
    <property type="molecule type" value="Genomic_DNA"/>
</dbReference>
<dbReference type="PANTHER" id="PTHR44757">
    <property type="entry name" value="DIGUANYLATE CYCLASE DGCP"/>
    <property type="match status" value="1"/>
</dbReference>
<dbReference type="Gene3D" id="3.30.70.270">
    <property type="match status" value="1"/>
</dbReference>
<dbReference type="SMART" id="SM00052">
    <property type="entry name" value="EAL"/>
    <property type="match status" value="1"/>
</dbReference>
<dbReference type="Proteomes" id="UP000436522">
    <property type="component" value="Unassembled WGS sequence"/>
</dbReference>
<dbReference type="CDD" id="cd01949">
    <property type="entry name" value="GGDEF"/>
    <property type="match status" value="1"/>
</dbReference>
<gene>
    <name evidence="4" type="ORF">So717_34270</name>
</gene>
<dbReference type="SUPFAM" id="SSF55073">
    <property type="entry name" value="Nucleotide cyclase"/>
    <property type="match status" value="1"/>
</dbReference>
<keyword evidence="1" id="KW-1133">Transmembrane helix</keyword>
<feature type="transmembrane region" description="Helical" evidence="1">
    <location>
        <begin position="193"/>
        <end position="213"/>
    </location>
</feature>
<dbReference type="InterPro" id="IPR029787">
    <property type="entry name" value="Nucleotide_cyclase"/>
</dbReference>
<feature type="transmembrane region" description="Helical" evidence="1">
    <location>
        <begin position="28"/>
        <end position="50"/>
    </location>
</feature>
<dbReference type="InterPro" id="IPR001633">
    <property type="entry name" value="EAL_dom"/>
</dbReference>
<evidence type="ECO:0008006" key="6">
    <source>
        <dbReference type="Google" id="ProtNLM"/>
    </source>
</evidence>
<dbReference type="Pfam" id="PF00563">
    <property type="entry name" value="EAL"/>
    <property type="match status" value="1"/>
</dbReference>
<comment type="caution">
    <text evidence="4">The sequence shown here is derived from an EMBL/GenBank/DDBJ whole genome shotgun (WGS) entry which is preliminary data.</text>
</comment>
<dbReference type="GO" id="GO:0003824">
    <property type="term" value="F:catalytic activity"/>
    <property type="evidence" value="ECO:0007669"/>
    <property type="project" value="UniProtKB-ARBA"/>
</dbReference>
<dbReference type="Gene3D" id="3.20.20.450">
    <property type="entry name" value="EAL domain"/>
    <property type="match status" value="1"/>
</dbReference>
<feature type="domain" description="EAL" evidence="2">
    <location>
        <begin position="427"/>
        <end position="681"/>
    </location>
</feature>
<dbReference type="CDD" id="cd01948">
    <property type="entry name" value="EAL"/>
    <property type="match status" value="1"/>
</dbReference>
<dbReference type="InterPro" id="IPR035919">
    <property type="entry name" value="EAL_sf"/>
</dbReference>
<evidence type="ECO:0000259" key="3">
    <source>
        <dbReference type="PROSITE" id="PS50887"/>
    </source>
</evidence>
<dbReference type="Pfam" id="PF00990">
    <property type="entry name" value="GGDEF"/>
    <property type="match status" value="1"/>
</dbReference>
<evidence type="ECO:0000313" key="4">
    <source>
        <dbReference type="EMBL" id="GFE51674.1"/>
    </source>
</evidence>
<dbReference type="SUPFAM" id="SSF141868">
    <property type="entry name" value="EAL domain-like"/>
    <property type="match status" value="1"/>
</dbReference>
<accession>A0A640VVP9</accession>
<reference evidence="4 5" key="1">
    <citation type="submission" date="2019-12" db="EMBL/GenBank/DDBJ databases">
        <title>Roseobacter cerasinus sp. nov., isolated from seawater around aquaculture.</title>
        <authorList>
            <person name="Muramatsu S."/>
            <person name="Takabe Y."/>
            <person name="Mori K."/>
            <person name="Takaichi S."/>
            <person name="Hanada S."/>
        </authorList>
    </citation>
    <scope>NUCLEOTIDE SEQUENCE [LARGE SCALE GENOMIC DNA]</scope>
    <source>
        <strain evidence="4 5">AI77</strain>
    </source>
</reference>
<dbReference type="InterPro" id="IPR043128">
    <property type="entry name" value="Rev_trsase/Diguanyl_cyclase"/>
</dbReference>
<evidence type="ECO:0000313" key="5">
    <source>
        <dbReference type="Proteomes" id="UP000436522"/>
    </source>
</evidence>
<dbReference type="SMART" id="SM00267">
    <property type="entry name" value="GGDEF"/>
    <property type="match status" value="1"/>
</dbReference>
<keyword evidence="5" id="KW-1185">Reference proteome</keyword>
<dbReference type="AlphaFoldDB" id="A0A640VVP9"/>
<dbReference type="PANTHER" id="PTHR44757:SF2">
    <property type="entry name" value="BIOFILM ARCHITECTURE MAINTENANCE PROTEIN MBAA"/>
    <property type="match status" value="1"/>
</dbReference>
<feature type="domain" description="GGDEF" evidence="3">
    <location>
        <begin position="285"/>
        <end position="418"/>
    </location>
</feature>
<proteinExistence type="predicted"/>
<evidence type="ECO:0000259" key="2">
    <source>
        <dbReference type="PROSITE" id="PS50883"/>
    </source>
</evidence>
<dbReference type="FunFam" id="3.30.70.270:FF:000001">
    <property type="entry name" value="Diguanylate cyclase domain protein"/>
    <property type="match status" value="1"/>
</dbReference>